<evidence type="ECO:0000313" key="5">
    <source>
        <dbReference type="EMBL" id="ORA74807.1"/>
    </source>
</evidence>
<gene>
    <name evidence="5" type="ORF">BST25_08275</name>
</gene>
<dbReference type="Proteomes" id="UP000192566">
    <property type="component" value="Unassembled WGS sequence"/>
</dbReference>
<accession>A0A1X0DR39</accession>
<dbReference type="Pfam" id="PF12833">
    <property type="entry name" value="HTH_18"/>
    <property type="match status" value="1"/>
</dbReference>
<dbReference type="STRING" id="53376.BST25_08275"/>
<dbReference type="GO" id="GO:0003700">
    <property type="term" value="F:DNA-binding transcription factor activity"/>
    <property type="evidence" value="ECO:0007669"/>
    <property type="project" value="InterPro"/>
</dbReference>
<dbReference type="InterPro" id="IPR050204">
    <property type="entry name" value="AraC_XylS_family_regulators"/>
</dbReference>
<name>A0A1X0DR39_MYCHE</name>
<proteinExistence type="predicted"/>
<evidence type="ECO:0000313" key="6">
    <source>
        <dbReference type="Proteomes" id="UP000192566"/>
    </source>
</evidence>
<keyword evidence="3" id="KW-0804">Transcription</keyword>
<evidence type="ECO:0000256" key="3">
    <source>
        <dbReference type="ARBA" id="ARBA00023163"/>
    </source>
</evidence>
<feature type="domain" description="HTH araC/xylS-type" evidence="4">
    <location>
        <begin position="157"/>
        <end position="241"/>
    </location>
</feature>
<evidence type="ECO:0000259" key="4">
    <source>
        <dbReference type="PROSITE" id="PS01124"/>
    </source>
</evidence>
<dbReference type="PANTHER" id="PTHR46796:SF15">
    <property type="entry name" value="BLL1074 PROTEIN"/>
    <property type="match status" value="1"/>
</dbReference>
<dbReference type="InterPro" id="IPR018060">
    <property type="entry name" value="HTH_AraC"/>
</dbReference>
<keyword evidence="2" id="KW-0238">DNA-binding</keyword>
<dbReference type="EMBL" id="MVHR01000008">
    <property type="protein sequence ID" value="ORA74807.1"/>
    <property type="molecule type" value="Genomic_DNA"/>
</dbReference>
<dbReference type="AlphaFoldDB" id="A0A1X0DR39"/>
<dbReference type="Gene3D" id="1.10.10.60">
    <property type="entry name" value="Homeodomain-like"/>
    <property type="match status" value="1"/>
</dbReference>
<keyword evidence="6" id="KW-1185">Reference proteome</keyword>
<evidence type="ECO:0000256" key="2">
    <source>
        <dbReference type="ARBA" id="ARBA00023125"/>
    </source>
</evidence>
<dbReference type="SMART" id="SM00342">
    <property type="entry name" value="HTH_ARAC"/>
    <property type="match status" value="1"/>
</dbReference>
<dbReference type="Pfam" id="PF20240">
    <property type="entry name" value="DUF6597"/>
    <property type="match status" value="1"/>
</dbReference>
<dbReference type="PANTHER" id="PTHR46796">
    <property type="entry name" value="HTH-TYPE TRANSCRIPTIONAL ACTIVATOR RHAS-RELATED"/>
    <property type="match status" value="1"/>
</dbReference>
<comment type="caution">
    <text evidence="5">The sequence shown here is derived from an EMBL/GenBank/DDBJ whole genome shotgun (WGS) entry which is preliminary data.</text>
</comment>
<evidence type="ECO:0000256" key="1">
    <source>
        <dbReference type="ARBA" id="ARBA00023015"/>
    </source>
</evidence>
<dbReference type="InterPro" id="IPR046532">
    <property type="entry name" value="DUF6597"/>
</dbReference>
<organism evidence="5 6">
    <name type="scientific">Mycobacterium heidelbergense</name>
    <dbReference type="NCBI Taxonomy" id="53376"/>
    <lineage>
        <taxon>Bacteria</taxon>
        <taxon>Bacillati</taxon>
        <taxon>Actinomycetota</taxon>
        <taxon>Actinomycetes</taxon>
        <taxon>Mycobacteriales</taxon>
        <taxon>Mycobacteriaceae</taxon>
        <taxon>Mycobacterium</taxon>
        <taxon>Mycobacterium simiae complex</taxon>
    </lineage>
</organism>
<dbReference type="PROSITE" id="PS01124">
    <property type="entry name" value="HTH_ARAC_FAMILY_2"/>
    <property type="match status" value="1"/>
</dbReference>
<dbReference type="RefSeq" id="WP_308204618.1">
    <property type="nucleotide sequence ID" value="NZ_AP022615.1"/>
</dbReference>
<sequence length="254" mass="27355">MYQEFRPDRRLAPLVECGWVRSGPASRPLRVMPDGCVDLFVGSRGDVMIAGPATTFYDLPPDTGCVLAGLRLRPGAAAALIGPPASEFTDRRVLLDSIFGVRGTLMAEMVLAATTPSQRVAALEDLLAGYLAGAEPLVDTAVTRAIGIMRRHPGRPVSSLAAAVDLSERQLRRRFETAVGYGPKRFGRILRFQRLLDLIHTRGARARWAELAIEANYADQPHMINECLALAGVSPVALPRGVSVSSNTTPGDAR</sequence>
<reference evidence="5 6" key="1">
    <citation type="submission" date="2017-02" db="EMBL/GenBank/DDBJ databases">
        <title>The new phylogeny of genus Mycobacterium.</title>
        <authorList>
            <person name="Tortoli E."/>
            <person name="Trovato A."/>
            <person name="Cirillo D.M."/>
        </authorList>
    </citation>
    <scope>NUCLEOTIDE SEQUENCE [LARGE SCALE GENOMIC DNA]</scope>
    <source>
        <strain evidence="5 6">DSM 44471</strain>
    </source>
</reference>
<keyword evidence="1" id="KW-0805">Transcription regulation</keyword>
<dbReference type="GO" id="GO:0043565">
    <property type="term" value="F:sequence-specific DNA binding"/>
    <property type="evidence" value="ECO:0007669"/>
    <property type="project" value="InterPro"/>
</dbReference>
<protein>
    <submittedName>
        <fullName evidence="5">AraC family transcriptional regulator</fullName>
    </submittedName>
</protein>